<dbReference type="KEGG" id="rcu:8274142"/>
<dbReference type="Proteomes" id="UP000008311">
    <property type="component" value="Unassembled WGS sequence"/>
</dbReference>
<reference evidence="3" key="1">
    <citation type="journal article" date="2010" name="Nat. Biotechnol.">
        <title>Draft genome sequence of the oilseed species Ricinus communis.</title>
        <authorList>
            <person name="Chan A.P."/>
            <person name="Crabtree J."/>
            <person name="Zhao Q."/>
            <person name="Lorenzi H."/>
            <person name="Orvis J."/>
            <person name="Puiu D."/>
            <person name="Melake-Berhan A."/>
            <person name="Jones K.M."/>
            <person name="Redman J."/>
            <person name="Chen G."/>
            <person name="Cahoon E.B."/>
            <person name="Gedil M."/>
            <person name="Stanke M."/>
            <person name="Haas B.J."/>
            <person name="Wortman J.R."/>
            <person name="Fraser-Liggett C.M."/>
            <person name="Ravel J."/>
            <person name="Rabinowicz P.D."/>
        </authorList>
    </citation>
    <scope>NUCLEOTIDE SEQUENCE [LARGE SCALE GENOMIC DNA]</scope>
    <source>
        <strain evidence="3">cv. Hale</strain>
    </source>
</reference>
<dbReference type="OMA" id="EESCCQN"/>
<evidence type="ECO:0000313" key="2">
    <source>
        <dbReference type="EMBL" id="EEF48412.1"/>
    </source>
</evidence>
<organism evidence="2 3">
    <name type="scientific">Ricinus communis</name>
    <name type="common">Castor bean</name>
    <dbReference type="NCBI Taxonomy" id="3988"/>
    <lineage>
        <taxon>Eukaryota</taxon>
        <taxon>Viridiplantae</taxon>
        <taxon>Streptophyta</taxon>
        <taxon>Embryophyta</taxon>
        <taxon>Tracheophyta</taxon>
        <taxon>Spermatophyta</taxon>
        <taxon>Magnoliopsida</taxon>
        <taxon>eudicotyledons</taxon>
        <taxon>Gunneridae</taxon>
        <taxon>Pentapetalae</taxon>
        <taxon>rosids</taxon>
        <taxon>fabids</taxon>
        <taxon>Malpighiales</taxon>
        <taxon>Euphorbiaceae</taxon>
        <taxon>Acalyphoideae</taxon>
        <taxon>Acalypheae</taxon>
        <taxon>Ricinus</taxon>
    </lineage>
</organism>
<protein>
    <submittedName>
        <fullName evidence="2">Uncharacterized protein</fullName>
    </submittedName>
</protein>
<evidence type="ECO:0000256" key="1">
    <source>
        <dbReference type="SAM" id="MobiDB-lite"/>
    </source>
</evidence>
<dbReference type="eggNOG" id="ENOG502SCSD">
    <property type="taxonomic scope" value="Eukaryota"/>
</dbReference>
<feature type="region of interest" description="Disordered" evidence="1">
    <location>
        <begin position="1"/>
        <end position="20"/>
    </location>
</feature>
<dbReference type="OrthoDB" id="847067at2759"/>
<proteinExistence type="predicted"/>
<sequence length="178" mass="21136">MRKQEPGKDVKDTNSTTGPNTNRVIITVYVESPGKRLHQKIDLTNKATTNPLLKRPQFTSTEGYNRRAELLAYSRELRNGGPHQTWQRARNSRPEESKMWKWSSIPVRIRASLRRMFRRNRRIFRYERIRSEKYSEAGQFSRRQKRAPRRYITAASYCRKLKHVLKELSCGVRCRKGL</sequence>
<gene>
    <name evidence="2" type="ORF">RCOM_1032810</name>
</gene>
<name>B9RJB0_RICCO</name>
<accession>B9RJB0</accession>
<dbReference type="InParanoid" id="B9RJB0"/>
<feature type="compositionally biased region" description="Basic and acidic residues" evidence="1">
    <location>
        <begin position="1"/>
        <end position="12"/>
    </location>
</feature>
<evidence type="ECO:0000313" key="3">
    <source>
        <dbReference type="Proteomes" id="UP000008311"/>
    </source>
</evidence>
<dbReference type="EMBL" id="EQ973783">
    <property type="protein sequence ID" value="EEF48412.1"/>
    <property type="molecule type" value="Genomic_DNA"/>
</dbReference>
<dbReference type="AlphaFoldDB" id="B9RJB0"/>
<keyword evidence="3" id="KW-1185">Reference proteome</keyword>